<evidence type="ECO:0000256" key="1">
    <source>
        <dbReference type="SAM" id="Phobius"/>
    </source>
</evidence>
<feature type="transmembrane region" description="Helical" evidence="1">
    <location>
        <begin position="12"/>
        <end position="31"/>
    </location>
</feature>
<keyword evidence="1" id="KW-1133">Transmembrane helix</keyword>
<dbReference type="AlphaFoldDB" id="A0A5J4PEH3"/>
<organism evidence="2">
    <name type="scientific">termite gut metagenome</name>
    <dbReference type="NCBI Taxonomy" id="433724"/>
    <lineage>
        <taxon>unclassified sequences</taxon>
        <taxon>metagenomes</taxon>
        <taxon>organismal metagenomes</taxon>
    </lineage>
</organism>
<keyword evidence="2" id="KW-0808">Transferase</keyword>
<keyword evidence="1" id="KW-0812">Transmembrane</keyword>
<proteinExistence type="predicted"/>
<dbReference type="EC" id="2.7.11.1" evidence="2"/>
<keyword evidence="2" id="KW-0418">Kinase</keyword>
<feature type="non-terminal residue" evidence="2">
    <location>
        <position position="68"/>
    </location>
</feature>
<dbReference type="GO" id="GO:0004674">
    <property type="term" value="F:protein serine/threonine kinase activity"/>
    <property type="evidence" value="ECO:0007669"/>
    <property type="project" value="UniProtKB-EC"/>
</dbReference>
<protein>
    <submittedName>
        <fullName evidence="2">Serine/threonine-protein kinase PK-1</fullName>
        <ecNumber evidence="2">2.7.11.1</ecNumber>
    </submittedName>
</protein>
<reference evidence="2" key="1">
    <citation type="submission" date="2019-03" db="EMBL/GenBank/DDBJ databases">
        <title>Single cell metagenomics reveals metabolic interactions within the superorganism composed of flagellate Streblomastix strix and complex community of Bacteroidetes bacteria on its surface.</title>
        <authorList>
            <person name="Treitli S.C."/>
            <person name="Kolisko M."/>
            <person name="Husnik F."/>
            <person name="Keeling P."/>
            <person name="Hampl V."/>
        </authorList>
    </citation>
    <scope>NUCLEOTIDE SEQUENCE</scope>
    <source>
        <strain evidence="2">STM</strain>
    </source>
</reference>
<evidence type="ECO:0000313" key="2">
    <source>
        <dbReference type="EMBL" id="KAA6307408.1"/>
    </source>
</evidence>
<accession>A0A5J4PEH3</accession>
<gene>
    <name evidence="2" type="ORF">EZS27_040923</name>
</gene>
<keyword evidence="1" id="KW-0472">Membrane</keyword>
<dbReference type="EMBL" id="SNRY01009195">
    <property type="protein sequence ID" value="KAA6307408.1"/>
    <property type="molecule type" value="Genomic_DNA"/>
</dbReference>
<comment type="caution">
    <text evidence="2">The sequence shown here is derived from an EMBL/GenBank/DDBJ whole genome shotgun (WGS) entry which is preliminary data.</text>
</comment>
<name>A0A5J4PEH3_9ZZZZ</name>
<sequence length="68" mass="7745">MKTKKLNSILRNLFVMGVLIFLLIMGVMYWLSKYTRQGEVTIVPDIKEMTLADAQTRLRLAGLECVVA</sequence>